<dbReference type="VEuPathDB" id="FungiDB:DIURU_005478"/>
<evidence type="ECO:0000256" key="3">
    <source>
        <dbReference type="SAM" id="MobiDB-lite"/>
    </source>
</evidence>
<dbReference type="EMBL" id="SWFT01000161">
    <property type="protein sequence ID" value="KAA8896965.1"/>
    <property type="molecule type" value="Genomic_DNA"/>
</dbReference>
<feature type="region of interest" description="Disordered" evidence="3">
    <location>
        <begin position="1"/>
        <end position="98"/>
    </location>
</feature>
<dbReference type="Proteomes" id="UP000449547">
    <property type="component" value="Unassembled WGS sequence"/>
</dbReference>
<dbReference type="GeneID" id="54784129"/>
<accession>A0A642UD23</accession>
<keyword evidence="2" id="KW-0175">Coiled coil</keyword>
<evidence type="ECO:0008006" key="6">
    <source>
        <dbReference type="Google" id="ProtNLM"/>
    </source>
</evidence>
<proteinExistence type="inferred from homology"/>
<evidence type="ECO:0000256" key="2">
    <source>
        <dbReference type="SAM" id="Coils"/>
    </source>
</evidence>
<comment type="similarity">
    <text evidence="1">Belongs to the RRP15 family.</text>
</comment>
<dbReference type="AlphaFoldDB" id="A0A642UD23"/>
<dbReference type="GO" id="GO:0000470">
    <property type="term" value="P:maturation of LSU-rRNA"/>
    <property type="evidence" value="ECO:0007669"/>
    <property type="project" value="TreeGrafter"/>
</dbReference>
<organism evidence="4 5">
    <name type="scientific">Diutina rugosa</name>
    <name type="common">Yeast</name>
    <name type="synonym">Candida rugosa</name>
    <dbReference type="NCBI Taxonomy" id="5481"/>
    <lineage>
        <taxon>Eukaryota</taxon>
        <taxon>Fungi</taxon>
        <taxon>Dikarya</taxon>
        <taxon>Ascomycota</taxon>
        <taxon>Saccharomycotina</taxon>
        <taxon>Pichiomycetes</taxon>
        <taxon>Debaryomycetaceae</taxon>
        <taxon>Diutina</taxon>
    </lineage>
</organism>
<evidence type="ECO:0000313" key="5">
    <source>
        <dbReference type="Proteomes" id="UP000449547"/>
    </source>
</evidence>
<name>A0A642UD23_DIURU</name>
<dbReference type="GO" id="GO:0000460">
    <property type="term" value="P:maturation of 5.8S rRNA"/>
    <property type="evidence" value="ECO:0007669"/>
    <property type="project" value="TreeGrafter"/>
</dbReference>
<evidence type="ECO:0000313" key="4">
    <source>
        <dbReference type="EMBL" id="KAA8896965.1"/>
    </source>
</evidence>
<dbReference type="Pfam" id="PF07890">
    <property type="entry name" value="Rrp15p"/>
    <property type="match status" value="1"/>
</dbReference>
<feature type="compositionally biased region" description="Acidic residues" evidence="3">
    <location>
        <begin position="58"/>
        <end position="81"/>
    </location>
</feature>
<keyword evidence="5" id="KW-1185">Reference proteome</keyword>
<feature type="coiled-coil region" evidence="2">
    <location>
        <begin position="120"/>
        <end position="147"/>
    </location>
</feature>
<evidence type="ECO:0000256" key="1">
    <source>
        <dbReference type="ARBA" id="ARBA00007462"/>
    </source>
</evidence>
<dbReference type="GO" id="GO:0030687">
    <property type="term" value="C:preribosome, large subunit precursor"/>
    <property type="evidence" value="ECO:0007669"/>
    <property type="project" value="TreeGrafter"/>
</dbReference>
<dbReference type="OMA" id="FVKQRFY"/>
<dbReference type="PANTHER" id="PTHR13245:SF14">
    <property type="entry name" value="RRP15-LIKE PROTEIN"/>
    <property type="match status" value="1"/>
</dbReference>
<sequence length="234" mass="25921">MAKKSKISSEKAQVREEEDISNDSYEASSDESAEEASDDELEGDAEDEFDVEGVSSGDSEDEDDSEEEEDDDDNEEEEDDSFPTKRKSAKTSDGSEAFSSAVTAILGSKLKAYDRKDPILARNKSTIKKLESDKLEAKAKRALLAEKKQLQDKHRVRRLIPAGDGAAEALAHERHLKKSAQKGVVRLFNAILATQIKTEQQLEAEIGGEKRKQELMNEISKEKFLDLVQAAGNE</sequence>
<dbReference type="OrthoDB" id="20949at2759"/>
<dbReference type="PANTHER" id="PTHR13245">
    <property type="entry name" value="RRP15-LIKE PROTEIN"/>
    <property type="match status" value="1"/>
</dbReference>
<feature type="compositionally biased region" description="Acidic residues" evidence="3">
    <location>
        <begin position="28"/>
        <end position="51"/>
    </location>
</feature>
<dbReference type="RefSeq" id="XP_034009707.1">
    <property type="nucleotide sequence ID" value="XM_034158464.1"/>
</dbReference>
<protein>
    <recommendedName>
        <fullName evidence="6">Rrp15p-domain-containing protein</fullName>
    </recommendedName>
</protein>
<gene>
    <name evidence="4" type="ORF">DIURU_005478</name>
</gene>
<comment type="caution">
    <text evidence="4">The sequence shown here is derived from an EMBL/GenBank/DDBJ whole genome shotgun (WGS) entry which is preliminary data.</text>
</comment>
<reference evidence="4 5" key="1">
    <citation type="submission" date="2019-07" db="EMBL/GenBank/DDBJ databases">
        <title>Genome assembly of two rare yeast pathogens: Diutina rugosa and Trichomonascus ciferrii.</title>
        <authorList>
            <person name="Mixao V."/>
            <person name="Saus E."/>
            <person name="Hansen A."/>
            <person name="Lass-Flor C."/>
            <person name="Gabaldon T."/>
        </authorList>
    </citation>
    <scope>NUCLEOTIDE SEQUENCE [LARGE SCALE GENOMIC DNA]</scope>
    <source>
        <strain evidence="4 5">CBS 613</strain>
    </source>
</reference>
<dbReference type="InterPro" id="IPR012459">
    <property type="entry name" value="Rrp15"/>
</dbReference>